<dbReference type="Pfam" id="PF01546">
    <property type="entry name" value="Peptidase_M20"/>
    <property type="match status" value="1"/>
</dbReference>
<keyword evidence="3" id="KW-0645">Protease</keyword>
<dbReference type="EMBL" id="VUNC01000002">
    <property type="protein sequence ID" value="MST72248.1"/>
    <property type="molecule type" value="Genomic_DNA"/>
</dbReference>
<evidence type="ECO:0000256" key="3">
    <source>
        <dbReference type="ARBA" id="ARBA00022670"/>
    </source>
</evidence>
<dbReference type="InterPro" id="IPR036264">
    <property type="entry name" value="Bact_exopeptidase_dim_dom"/>
</dbReference>
<dbReference type="InterPro" id="IPR050072">
    <property type="entry name" value="Peptidase_M20A"/>
</dbReference>
<accession>A0A6N7XLZ3</accession>
<dbReference type="PANTHER" id="PTHR43808:SF31">
    <property type="entry name" value="N-ACETYL-L-CITRULLINE DEACETYLASE"/>
    <property type="match status" value="1"/>
</dbReference>
<gene>
    <name evidence="9" type="ORF">FYJ68_03885</name>
</gene>
<dbReference type="GO" id="GO:0008270">
    <property type="term" value="F:zinc ion binding"/>
    <property type="evidence" value="ECO:0007669"/>
    <property type="project" value="InterPro"/>
</dbReference>
<comment type="caution">
    <text evidence="9">The sequence shown here is derived from an EMBL/GenBank/DDBJ whole genome shotgun (WGS) entry which is preliminary data.</text>
</comment>
<protein>
    <submittedName>
        <fullName evidence="9">M20 family metallopeptidase</fullName>
    </submittedName>
</protein>
<comment type="similarity">
    <text evidence="2">Belongs to the peptidase M20A family.</text>
</comment>
<evidence type="ECO:0000313" key="9">
    <source>
        <dbReference type="EMBL" id="MST72248.1"/>
    </source>
</evidence>
<comment type="cofactor">
    <cofactor evidence="1">
        <name>Zn(2+)</name>
        <dbReference type="ChEBI" id="CHEBI:29105"/>
    </cofactor>
</comment>
<dbReference type="RefSeq" id="WP_154434146.1">
    <property type="nucleotide sequence ID" value="NZ_VUNC01000002.1"/>
</dbReference>
<keyword evidence="7" id="KW-0224">Dipeptidase</keyword>
<evidence type="ECO:0000256" key="1">
    <source>
        <dbReference type="ARBA" id="ARBA00001947"/>
    </source>
</evidence>
<dbReference type="GO" id="GO:0016805">
    <property type="term" value="F:dipeptidase activity"/>
    <property type="evidence" value="ECO:0007669"/>
    <property type="project" value="UniProtKB-KW"/>
</dbReference>
<sequence length="470" mass="51619">MADEELKARVHEYVESVWEDVVDDISTLVAIRSVEDMGAAQPGMPYGPEPYRALDAAVKIAARLGLDAHNCEGHIGYADVPGESPKQIATIGHTDIVPEGTGWHFDPFKVTRKDGYMIGRGVLDDKGPTVLSLYAAKFFADEVARTGKRLPYTIRCILGNNEETDMRDVEWYLEHYEQPEFLFSPDADFPLICGEKGGYSATITSDRVSDRIVEFDGGTVGNAVAGEAYAIVRADASDLESTNRIDVADEGDGRVRLTAHGIGAHASTPEGSINAIGLLVDYLLEHDLCGEGERDFLVLERHVFGSTDGSTLGIAATDDLFDPLTCIGGTIRTKDGRFEQTIDARYPKSITSQTITQRVQELCDAHHCTLHVDLDMVPFYTDPNAETIQTLVRTYNEYTGRNDKPYTIGGGTYARHFKAGGAFGPNDPHFPMPDWVGAEHSADEGFEEAQFKRALEIYIVSIARLMRLSL</sequence>
<evidence type="ECO:0000313" key="10">
    <source>
        <dbReference type="Proteomes" id="UP000469325"/>
    </source>
</evidence>
<organism evidence="9 10">
    <name type="scientific">Olsenella porci</name>
    <dbReference type="NCBI Taxonomy" id="2652279"/>
    <lineage>
        <taxon>Bacteria</taxon>
        <taxon>Bacillati</taxon>
        <taxon>Actinomycetota</taxon>
        <taxon>Coriobacteriia</taxon>
        <taxon>Coriobacteriales</taxon>
        <taxon>Atopobiaceae</taxon>
        <taxon>Olsenella</taxon>
    </lineage>
</organism>
<dbReference type="InterPro" id="IPR010964">
    <property type="entry name" value="M20A_pepV-rel"/>
</dbReference>
<dbReference type="Gene3D" id="3.30.70.360">
    <property type="match status" value="2"/>
</dbReference>
<dbReference type="GO" id="GO:0006508">
    <property type="term" value="P:proteolysis"/>
    <property type="evidence" value="ECO:0007669"/>
    <property type="project" value="UniProtKB-KW"/>
</dbReference>
<keyword evidence="5" id="KW-0378">Hydrolase</keyword>
<dbReference type="SUPFAM" id="SSF53187">
    <property type="entry name" value="Zn-dependent exopeptidases"/>
    <property type="match status" value="1"/>
</dbReference>
<evidence type="ECO:0000256" key="8">
    <source>
        <dbReference type="ARBA" id="ARBA00023049"/>
    </source>
</evidence>
<keyword evidence="8" id="KW-0482">Metalloprotease</keyword>
<dbReference type="NCBIfam" id="TIGR01887">
    <property type="entry name" value="dipeptidaselike"/>
    <property type="match status" value="1"/>
</dbReference>
<keyword evidence="10" id="KW-1185">Reference proteome</keyword>
<dbReference type="SUPFAM" id="SSF55031">
    <property type="entry name" value="Bacterial exopeptidase dimerisation domain"/>
    <property type="match status" value="1"/>
</dbReference>
<evidence type="ECO:0000256" key="5">
    <source>
        <dbReference type="ARBA" id="ARBA00022801"/>
    </source>
</evidence>
<keyword evidence="6" id="KW-0862">Zinc</keyword>
<dbReference type="GO" id="GO:0008237">
    <property type="term" value="F:metallopeptidase activity"/>
    <property type="evidence" value="ECO:0007669"/>
    <property type="project" value="UniProtKB-KW"/>
</dbReference>
<dbReference type="Gene3D" id="3.40.630.10">
    <property type="entry name" value="Zn peptidases"/>
    <property type="match status" value="1"/>
</dbReference>
<dbReference type="GO" id="GO:0008777">
    <property type="term" value="F:acetylornithine deacetylase activity"/>
    <property type="evidence" value="ECO:0007669"/>
    <property type="project" value="TreeGrafter"/>
</dbReference>
<name>A0A6N7XLZ3_9ACTN</name>
<evidence type="ECO:0000256" key="2">
    <source>
        <dbReference type="ARBA" id="ARBA00006247"/>
    </source>
</evidence>
<dbReference type="InterPro" id="IPR002933">
    <property type="entry name" value="Peptidase_M20"/>
</dbReference>
<evidence type="ECO:0000256" key="6">
    <source>
        <dbReference type="ARBA" id="ARBA00022833"/>
    </source>
</evidence>
<reference evidence="9 10" key="1">
    <citation type="submission" date="2019-08" db="EMBL/GenBank/DDBJ databases">
        <title>In-depth cultivation of the pig gut microbiome towards novel bacterial diversity and tailored functional studies.</title>
        <authorList>
            <person name="Wylensek D."/>
            <person name="Hitch T.C.A."/>
            <person name="Clavel T."/>
        </authorList>
    </citation>
    <scope>NUCLEOTIDE SEQUENCE [LARGE SCALE GENOMIC DNA]</scope>
    <source>
        <strain evidence="9 10">CA-Schmier-601-WT-1</strain>
    </source>
</reference>
<evidence type="ECO:0000256" key="7">
    <source>
        <dbReference type="ARBA" id="ARBA00022997"/>
    </source>
</evidence>
<dbReference type="Proteomes" id="UP000469325">
    <property type="component" value="Unassembled WGS sequence"/>
</dbReference>
<keyword evidence="4" id="KW-0479">Metal-binding</keyword>
<dbReference type="PANTHER" id="PTHR43808">
    <property type="entry name" value="ACETYLORNITHINE DEACETYLASE"/>
    <property type="match status" value="1"/>
</dbReference>
<proteinExistence type="inferred from homology"/>
<evidence type="ECO:0000256" key="4">
    <source>
        <dbReference type="ARBA" id="ARBA00022723"/>
    </source>
</evidence>
<dbReference type="GO" id="GO:0006526">
    <property type="term" value="P:L-arginine biosynthetic process"/>
    <property type="evidence" value="ECO:0007669"/>
    <property type="project" value="TreeGrafter"/>
</dbReference>
<dbReference type="AlphaFoldDB" id="A0A6N7XLZ3"/>